<evidence type="ECO:0000256" key="1">
    <source>
        <dbReference type="SAM" id="MobiDB-lite"/>
    </source>
</evidence>
<feature type="compositionally biased region" description="Basic and acidic residues" evidence="1">
    <location>
        <begin position="44"/>
        <end position="64"/>
    </location>
</feature>
<dbReference type="AlphaFoldDB" id="A0A9P8W3H1"/>
<organism evidence="2 3">
    <name type="scientific">Thelonectria olida</name>
    <dbReference type="NCBI Taxonomy" id="1576542"/>
    <lineage>
        <taxon>Eukaryota</taxon>
        <taxon>Fungi</taxon>
        <taxon>Dikarya</taxon>
        <taxon>Ascomycota</taxon>
        <taxon>Pezizomycotina</taxon>
        <taxon>Sordariomycetes</taxon>
        <taxon>Hypocreomycetidae</taxon>
        <taxon>Hypocreales</taxon>
        <taxon>Nectriaceae</taxon>
        <taxon>Thelonectria</taxon>
    </lineage>
</organism>
<sequence>MNSEQNKQQKDEGEKEFSIQPIKQAEAKFDAFSAHPGPAVPKDMPQEEGSKEERKARMEELKKN</sequence>
<reference evidence="2 3" key="1">
    <citation type="journal article" date="2021" name="Nat. Commun.">
        <title>Genetic determinants of endophytism in the Arabidopsis root mycobiome.</title>
        <authorList>
            <person name="Mesny F."/>
            <person name="Miyauchi S."/>
            <person name="Thiergart T."/>
            <person name="Pickel B."/>
            <person name="Atanasova L."/>
            <person name="Karlsson M."/>
            <person name="Huettel B."/>
            <person name="Barry K.W."/>
            <person name="Haridas S."/>
            <person name="Chen C."/>
            <person name="Bauer D."/>
            <person name="Andreopoulos W."/>
            <person name="Pangilinan J."/>
            <person name="LaButti K."/>
            <person name="Riley R."/>
            <person name="Lipzen A."/>
            <person name="Clum A."/>
            <person name="Drula E."/>
            <person name="Henrissat B."/>
            <person name="Kohler A."/>
            <person name="Grigoriev I.V."/>
            <person name="Martin F.M."/>
            <person name="Hacquard S."/>
        </authorList>
    </citation>
    <scope>NUCLEOTIDE SEQUENCE [LARGE SCALE GENOMIC DNA]</scope>
    <source>
        <strain evidence="2 3">MPI-CAGE-CH-0241</strain>
    </source>
</reference>
<feature type="compositionally biased region" description="Basic and acidic residues" evidence="1">
    <location>
        <begin position="7"/>
        <end position="17"/>
    </location>
</feature>
<dbReference type="Proteomes" id="UP000777438">
    <property type="component" value="Unassembled WGS sequence"/>
</dbReference>
<dbReference type="OrthoDB" id="2532734at2759"/>
<evidence type="ECO:0000313" key="3">
    <source>
        <dbReference type="Proteomes" id="UP000777438"/>
    </source>
</evidence>
<comment type="caution">
    <text evidence="2">The sequence shown here is derived from an EMBL/GenBank/DDBJ whole genome shotgun (WGS) entry which is preliminary data.</text>
</comment>
<gene>
    <name evidence="2" type="ORF">B0T10DRAFT_489553</name>
</gene>
<dbReference type="EMBL" id="JAGPYM010000013">
    <property type="protein sequence ID" value="KAH6888109.1"/>
    <property type="molecule type" value="Genomic_DNA"/>
</dbReference>
<name>A0A9P8W3H1_9HYPO</name>
<feature type="region of interest" description="Disordered" evidence="1">
    <location>
        <begin position="1"/>
        <end position="64"/>
    </location>
</feature>
<protein>
    <submittedName>
        <fullName evidence="2">Uncharacterized protein</fullName>
    </submittedName>
</protein>
<accession>A0A9P8W3H1</accession>
<keyword evidence="3" id="KW-1185">Reference proteome</keyword>
<evidence type="ECO:0000313" key="2">
    <source>
        <dbReference type="EMBL" id="KAH6888109.1"/>
    </source>
</evidence>
<proteinExistence type="predicted"/>